<protein>
    <recommendedName>
        <fullName evidence="1">Transposase DDE domain-containing protein</fullName>
    </recommendedName>
</protein>
<accession>A0ABP8WKW4</accession>
<reference evidence="3" key="1">
    <citation type="journal article" date="2019" name="Int. J. Syst. Evol. Microbiol.">
        <title>The Global Catalogue of Microorganisms (GCM) 10K type strain sequencing project: providing services to taxonomists for standard genome sequencing and annotation.</title>
        <authorList>
            <consortium name="The Broad Institute Genomics Platform"/>
            <consortium name="The Broad Institute Genome Sequencing Center for Infectious Disease"/>
            <person name="Wu L."/>
            <person name="Ma J."/>
        </authorList>
    </citation>
    <scope>NUCLEOTIDE SEQUENCE [LARGE SCALE GENOMIC DNA]</scope>
    <source>
        <strain evidence="3">JCM 18055</strain>
    </source>
</reference>
<dbReference type="EMBL" id="BAABIC010000009">
    <property type="protein sequence ID" value="GAA4691230.1"/>
    <property type="molecule type" value="Genomic_DNA"/>
</dbReference>
<dbReference type="PANTHER" id="PTHR30007:SF0">
    <property type="entry name" value="TRANSPOSASE"/>
    <property type="match status" value="1"/>
</dbReference>
<keyword evidence="3" id="KW-1185">Reference proteome</keyword>
<dbReference type="PANTHER" id="PTHR30007">
    <property type="entry name" value="PHP DOMAIN PROTEIN"/>
    <property type="match status" value="1"/>
</dbReference>
<evidence type="ECO:0000313" key="3">
    <source>
        <dbReference type="Proteomes" id="UP001500325"/>
    </source>
</evidence>
<evidence type="ECO:0000259" key="1">
    <source>
        <dbReference type="Pfam" id="PF13586"/>
    </source>
</evidence>
<sequence>MGLVRVDGGYVNSVDAGLVDWAARHEGIKVVAVPRNADVKGFQVLPRRWVVERTFGWLTRCRRLARDYERKTAHAEAMIQVAMIRLMAARLAGEALPAPTSSVDIGAARRLAEDLDN</sequence>
<dbReference type="Proteomes" id="UP001500325">
    <property type="component" value="Unassembled WGS sequence"/>
</dbReference>
<gene>
    <name evidence="2" type="ORF">GCM10023215_30120</name>
</gene>
<feature type="domain" description="Transposase DDE" evidence="1">
    <location>
        <begin position="41"/>
        <end position="87"/>
    </location>
</feature>
<organism evidence="2 3">
    <name type="scientific">Pseudonocardia yuanmonensis</name>
    <dbReference type="NCBI Taxonomy" id="1095914"/>
    <lineage>
        <taxon>Bacteria</taxon>
        <taxon>Bacillati</taxon>
        <taxon>Actinomycetota</taxon>
        <taxon>Actinomycetes</taxon>
        <taxon>Pseudonocardiales</taxon>
        <taxon>Pseudonocardiaceae</taxon>
        <taxon>Pseudonocardia</taxon>
    </lineage>
</organism>
<comment type="caution">
    <text evidence="2">The sequence shown here is derived from an EMBL/GenBank/DDBJ whole genome shotgun (WGS) entry which is preliminary data.</text>
</comment>
<proteinExistence type="predicted"/>
<name>A0ABP8WKW4_9PSEU</name>
<dbReference type="Pfam" id="PF13586">
    <property type="entry name" value="DDE_Tnp_1_2"/>
    <property type="match status" value="1"/>
</dbReference>
<evidence type="ECO:0000313" key="2">
    <source>
        <dbReference type="EMBL" id="GAA4691230.1"/>
    </source>
</evidence>
<dbReference type="InterPro" id="IPR025668">
    <property type="entry name" value="Tnp_DDE_dom"/>
</dbReference>